<keyword evidence="3" id="KW-1185">Reference proteome</keyword>
<proteinExistence type="predicted"/>
<evidence type="ECO:0000256" key="1">
    <source>
        <dbReference type="SAM" id="MobiDB-lite"/>
    </source>
</evidence>
<comment type="caution">
    <text evidence="2">The sequence shown here is derived from an EMBL/GenBank/DDBJ whole genome shotgun (WGS) entry which is preliminary data.</text>
</comment>
<protein>
    <submittedName>
        <fullName evidence="2">Uncharacterized protein</fullName>
    </submittedName>
</protein>
<dbReference type="EMBL" id="SLWR01000013">
    <property type="protein sequence ID" value="TCO42474.1"/>
    <property type="molecule type" value="Genomic_DNA"/>
</dbReference>
<reference evidence="2 3" key="1">
    <citation type="journal article" date="2015" name="Stand. Genomic Sci.">
        <title>Genomic Encyclopedia of Bacterial and Archaeal Type Strains, Phase III: the genomes of soil and plant-associated and newly described type strains.</title>
        <authorList>
            <person name="Whitman W.B."/>
            <person name="Woyke T."/>
            <person name="Klenk H.P."/>
            <person name="Zhou Y."/>
            <person name="Lilburn T.G."/>
            <person name="Beck B.J."/>
            <person name="De Vos P."/>
            <person name="Vandamme P."/>
            <person name="Eisen J.A."/>
            <person name="Garrity G."/>
            <person name="Hugenholtz P."/>
            <person name="Kyrpides N.C."/>
        </authorList>
    </citation>
    <scope>NUCLEOTIDE SEQUENCE [LARGE SCALE GENOMIC DNA]</scope>
    <source>
        <strain evidence="2 3">VKM Ac-2541</strain>
    </source>
</reference>
<evidence type="ECO:0000313" key="2">
    <source>
        <dbReference type="EMBL" id="TCO42474.1"/>
    </source>
</evidence>
<sequence length="209" mass="22677">MIKLGWESAGSGFESLSAHISPRSRECPGLLCARRTPLTHHFPGSPQRTDPSASPPPPPSEDLDGVGSLHPIVTVRHITSVRIVADVSASPRRHPLSGQPSYQCSDRFADRQAPVGRLGQVVHGAGHRPVDAITQVDDVVHISTERTKVAGGPIYDPSVVPERSYYGMVYGHFPGSPTRRRAPAPTQGKVGPSFGLFSMPWRMRLRVAW</sequence>
<evidence type="ECO:0000313" key="3">
    <source>
        <dbReference type="Proteomes" id="UP000295573"/>
    </source>
</evidence>
<organism evidence="2 3">
    <name type="scientific">Kribbella antiqua</name>
    <dbReference type="NCBI Taxonomy" id="2512217"/>
    <lineage>
        <taxon>Bacteria</taxon>
        <taxon>Bacillati</taxon>
        <taxon>Actinomycetota</taxon>
        <taxon>Actinomycetes</taxon>
        <taxon>Propionibacteriales</taxon>
        <taxon>Kribbellaceae</taxon>
        <taxon>Kribbella</taxon>
    </lineage>
</organism>
<accession>A0A4R2ID26</accession>
<gene>
    <name evidence="2" type="ORF">EV646_11396</name>
</gene>
<feature type="region of interest" description="Disordered" evidence="1">
    <location>
        <begin position="38"/>
        <end position="67"/>
    </location>
</feature>
<dbReference type="Proteomes" id="UP000295573">
    <property type="component" value="Unassembled WGS sequence"/>
</dbReference>
<name>A0A4R2ID26_9ACTN</name>
<dbReference type="AlphaFoldDB" id="A0A4R2ID26"/>